<keyword evidence="6" id="KW-1185">Reference proteome</keyword>
<feature type="modified residue" description="4-aspartylphosphate" evidence="2">
    <location>
        <position position="57"/>
    </location>
</feature>
<proteinExistence type="predicted"/>
<dbReference type="PROSITE" id="PS50110">
    <property type="entry name" value="RESPONSE_REGULATORY"/>
    <property type="match status" value="1"/>
</dbReference>
<keyword evidence="1 2" id="KW-0597">Phosphoprotein</keyword>
<accession>A0ABV7NYU0</accession>
<dbReference type="Pfam" id="PF00072">
    <property type="entry name" value="Response_reg"/>
    <property type="match status" value="1"/>
</dbReference>
<name>A0ABV7NYU0_9PSEU</name>
<dbReference type="SMART" id="SM00448">
    <property type="entry name" value="REC"/>
    <property type="match status" value="1"/>
</dbReference>
<evidence type="ECO:0000313" key="6">
    <source>
        <dbReference type="Proteomes" id="UP001595645"/>
    </source>
</evidence>
<dbReference type="SMART" id="SM00850">
    <property type="entry name" value="LytTR"/>
    <property type="match status" value="1"/>
</dbReference>
<comment type="caution">
    <text evidence="5">The sequence shown here is derived from an EMBL/GenBank/DDBJ whole genome shotgun (WGS) entry which is preliminary data.</text>
</comment>
<dbReference type="InterPro" id="IPR001789">
    <property type="entry name" value="Sig_transdc_resp-reg_receiver"/>
</dbReference>
<sequence>MAPGLRVLAVDDMPAALDRICRLLRESPDVTEVCAAEDPLSALKMIQAAHFDAVFIDISMPGMNGIDMGGLLAKLTDPPVIVFVTAYDEHAADAYDLGAVDYLRKPASPDRVAAALRRVIRILPSTEPARSLVPDSLAAVPVESRGRTRYIKRREVVFVEACRDTVKLHTFSGIHPARMSISQLAESWEDAGFVRTHRSFLAAIGAITELRSDPTGGLVAHTELGDVPISRRHARTVRERLFRAANTEDPDH</sequence>
<dbReference type="RefSeq" id="WP_378239553.1">
    <property type="nucleotide sequence ID" value="NZ_JBHRWK010000021.1"/>
</dbReference>
<dbReference type="SUPFAM" id="SSF52172">
    <property type="entry name" value="CheY-like"/>
    <property type="match status" value="1"/>
</dbReference>
<feature type="domain" description="HTH LytTR-type" evidence="4">
    <location>
        <begin position="140"/>
        <end position="243"/>
    </location>
</feature>
<dbReference type="Gene3D" id="2.40.50.1020">
    <property type="entry name" value="LytTr DNA-binding domain"/>
    <property type="match status" value="1"/>
</dbReference>
<dbReference type="EMBL" id="JBHRWK010000021">
    <property type="protein sequence ID" value="MFC3450812.1"/>
    <property type="molecule type" value="Genomic_DNA"/>
</dbReference>
<reference evidence="6" key="1">
    <citation type="journal article" date="2019" name="Int. J. Syst. Evol. Microbiol.">
        <title>The Global Catalogue of Microorganisms (GCM) 10K type strain sequencing project: providing services to taxonomists for standard genome sequencing and annotation.</title>
        <authorList>
            <consortium name="The Broad Institute Genomics Platform"/>
            <consortium name="The Broad Institute Genome Sequencing Center for Infectious Disease"/>
            <person name="Wu L."/>
            <person name="Ma J."/>
        </authorList>
    </citation>
    <scope>NUCLEOTIDE SEQUENCE [LARGE SCALE GENOMIC DNA]</scope>
    <source>
        <strain evidence="6">CGMCC 4.7676</strain>
    </source>
</reference>
<dbReference type="Pfam" id="PF04397">
    <property type="entry name" value="LytTR"/>
    <property type="match status" value="1"/>
</dbReference>
<dbReference type="PROSITE" id="PS50930">
    <property type="entry name" value="HTH_LYTTR"/>
    <property type="match status" value="1"/>
</dbReference>
<dbReference type="InterPro" id="IPR011006">
    <property type="entry name" value="CheY-like_superfamily"/>
</dbReference>
<dbReference type="PANTHER" id="PTHR44591:SF3">
    <property type="entry name" value="RESPONSE REGULATORY DOMAIN-CONTAINING PROTEIN"/>
    <property type="match status" value="1"/>
</dbReference>
<evidence type="ECO:0000259" key="3">
    <source>
        <dbReference type="PROSITE" id="PS50110"/>
    </source>
</evidence>
<dbReference type="Proteomes" id="UP001595645">
    <property type="component" value="Unassembled WGS sequence"/>
</dbReference>
<dbReference type="InterPro" id="IPR050595">
    <property type="entry name" value="Bact_response_regulator"/>
</dbReference>
<dbReference type="InterPro" id="IPR007492">
    <property type="entry name" value="LytTR_DNA-bd_dom"/>
</dbReference>
<dbReference type="PANTHER" id="PTHR44591">
    <property type="entry name" value="STRESS RESPONSE REGULATOR PROTEIN 1"/>
    <property type="match status" value="1"/>
</dbReference>
<evidence type="ECO:0000259" key="4">
    <source>
        <dbReference type="PROSITE" id="PS50930"/>
    </source>
</evidence>
<evidence type="ECO:0000256" key="2">
    <source>
        <dbReference type="PROSITE-ProRule" id="PRU00169"/>
    </source>
</evidence>
<organism evidence="5 6">
    <name type="scientific">Amycolatopsis speibonae</name>
    <dbReference type="NCBI Taxonomy" id="1450224"/>
    <lineage>
        <taxon>Bacteria</taxon>
        <taxon>Bacillati</taxon>
        <taxon>Actinomycetota</taxon>
        <taxon>Actinomycetes</taxon>
        <taxon>Pseudonocardiales</taxon>
        <taxon>Pseudonocardiaceae</taxon>
        <taxon>Amycolatopsis</taxon>
    </lineage>
</organism>
<evidence type="ECO:0000313" key="5">
    <source>
        <dbReference type="EMBL" id="MFC3450812.1"/>
    </source>
</evidence>
<protein>
    <submittedName>
        <fullName evidence="5">LytR/AlgR family response regulator transcription factor</fullName>
    </submittedName>
</protein>
<feature type="domain" description="Response regulatory" evidence="3">
    <location>
        <begin position="6"/>
        <end position="120"/>
    </location>
</feature>
<gene>
    <name evidence="5" type="ORF">ACFOSH_15370</name>
</gene>
<dbReference type="Gene3D" id="3.40.50.2300">
    <property type="match status" value="1"/>
</dbReference>
<evidence type="ECO:0000256" key="1">
    <source>
        <dbReference type="ARBA" id="ARBA00022553"/>
    </source>
</evidence>